<dbReference type="EMBL" id="JANAVB010000400">
    <property type="protein sequence ID" value="KAJ6853682.1"/>
    <property type="molecule type" value="Genomic_DNA"/>
</dbReference>
<reference evidence="2" key="2">
    <citation type="submission" date="2023-04" db="EMBL/GenBank/DDBJ databases">
        <authorList>
            <person name="Bruccoleri R.E."/>
            <person name="Oakeley E.J."/>
            <person name="Faust A.-M."/>
            <person name="Dessus-Babus S."/>
            <person name="Altorfer M."/>
            <person name="Burckhardt D."/>
            <person name="Oertli M."/>
            <person name="Naumann U."/>
            <person name="Petersen F."/>
            <person name="Wong J."/>
        </authorList>
    </citation>
    <scope>NUCLEOTIDE SEQUENCE</scope>
    <source>
        <strain evidence="2">GSM-AAB239-AS_SAM_17_03QT</strain>
        <tissue evidence="2">Leaf</tissue>
    </source>
</reference>
<feature type="region of interest" description="Disordered" evidence="1">
    <location>
        <begin position="1"/>
        <end position="24"/>
    </location>
</feature>
<sequence length="184" mass="20537">MAKAMLLATAQGMESPVGTTRGRGRGRRKLFAKAGSSAALLDESGFWDPAEMALTRGVAPASRRDGSTAQRRRQRTRTAGKRAWPDLPCWDSRTPAWVSIGHGRTRLEQRSGIRWCPVMGRVLTRWHWAQRSPGHCWGLGTPAMQRREWGMTTVARCRRLVARPTIEDDRDNDESTVLGGQSLD</sequence>
<evidence type="ECO:0000256" key="1">
    <source>
        <dbReference type="SAM" id="MobiDB-lite"/>
    </source>
</evidence>
<evidence type="ECO:0000313" key="3">
    <source>
        <dbReference type="Proteomes" id="UP001140949"/>
    </source>
</evidence>
<comment type="caution">
    <text evidence="2">The sequence shown here is derived from an EMBL/GenBank/DDBJ whole genome shotgun (WGS) entry which is preliminary data.</text>
</comment>
<feature type="compositionally biased region" description="Basic residues" evidence="1">
    <location>
        <begin position="70"/>
        <end position="80"/>
    </location>
</feature>
<feature type="region of interest" description="Disordered" evidence="1">
    <location>
        <begin position="57"/>
        <end position="81"/>
    </location>
</feature>
<protein>
    <submittedName>
        <fullName evidence="2">Hornerin-like</fullName>
    </submittedName>
</protein>
<dbReference type="Proteomes" id="UP001140949">
    <property type="component" value="Unassembled WGS sequence"/>
</dbReference>
<dbReference type="AlphaFoldDB" id="A0AAX6IKE3"/>
<accession>A0AAX6IKE3</accession>
<organism evidence="2 3">
    <name type="scientific">Iris pallida</name>
    <name type="common">Sweet iris</name>
    <dbReference type="NCBI Taxonomy" id="29817"/>
    <lineage>
        <taxon>Eukaryota</taxon>
        <taxon>Viridiplantae</taxon>
        <taxon>Streptophyta</taxon>
        <taxon>Embryophyta</taxon>
        <taxon>Tracheophyta</taxon>
        <taxon>Spermatophyta</taxon>
        <taxon>Magnoliopsida</taxon>
        <taxon>Liliopsida</taxon>
        <taxon>Asparagales</taxon>
        <taxon>Iridaceae</taxon>
        <taxon>Iridoideae</taxon>
        <taxon>Irideae</taxon>
        <taxon>Iris</taxon>
    </lineage>
</organism>
<evidence type="ECO:0000313" key="2">
    <source>
        <dbReference type="EMBL" id="KAJ6853682.1"/>
    </source>
</evidence>
<keyword evidence="3" id="KW-1185">Reference proteome</keyword>
<name>A0AAX6IKE3_IRIPA</name>
<proteinExistence type="predicted"/>
<gene>
    <name evidence="2" type="ORF">M6B38_113660</name>
</gene>
<reference evidence="2" key="1">
    <citation type="journal article" date="2023" name="GigaByte">
        <title>Genome assembly of the bearded iris, Iris pallida Lam.</title>
        <authorList>
            <person name="Bruccoleri R.E."/>
            <person name="Oakeley E.J."/>
            <person name="Faust A.M.E."/>
            <person name="Altorfer M."/>
            <person name="Dessus-Babus S."/>
            <person name="Burckhardt D."/>
            <person name="Oertli M."/>
            <person name="Naumann U."/>
            <person name="Petersen F."/>
            <person name="Wong J."/>
        </authorList>
    </citation>
    <scope>NUCLEOTIDE SEQUENCE</scope>
    <source>
        <strain evidence="2">GSM-AAB239-AS_SAM_17_03QT</strain>
    </source>
</reference>